<feature type="transmembrane region" description="Helical" evidence="6">
    <location>
        <begin position="138"/>
        <end position="159"/>
    </location>
</feature>
<protein>
    <submittedName>
        <fullName evidence="8">Rhcg protein</fullName>
    </submittedName>
</protein>
<dbReference type="PANTHER" id="PTHR11730:SF60">
    <property type="entry name" value="RH50, ISOFORM D"/>
    <property type="match status" value="1"/>
</dbReference>
<dbReference type="EMBL" id="CAJNJA010086219">
    <property type="protein sequence ID" value="CAE7938370.1"/>
    <property type="molecule type" value="Genomic_DNA"/>
</dbReference>
<feature type="transmembrane region" description="Helical" evidence="6">
    <location>
        <begin position="47"/>
        <end position="68"/>
    </location>
</feature>
<sequence>AFIAAFHKCKLQEDADAALGTDTSLYLGVSLMIFVGFGYLKTFLKAYGLGAVGFTLLISGVGIQWALILESCLRQADFTIDLPALLRANIDVVPVLVSFGALIGRVSPLQIILLVMIELPCFTVHKVCLLRQGEARPLVHDGGGTFLHVFGAYFGLAAASSLGPAGKEKLRSSSYQSDILALIGTVFLWMSWPSFVAAGQATRAAQLQALLNTVLALLSSTVMTFGLSQLLQDGRLDPQTVQNATLAGGVAIGATASVVGPFPP</sequence>
<evidence type="ECO:0000256" key="1">
    <source>
        <dbReference type="ARBA" id="ARBA00004141"/>
    </source>
</evidence>
<feature type="transmembrane region" description="Helical" evidence="6">
    <location>
        <begin position="210"/>
        <end position="231"/>
    </location>
</feature>
<evidence type="ECO:0000256" key="4">
    <source>
        <dbReference type="ARBA" id="ARBA00022989"/>
    </source>
</evidence>
<dbReference type="GO" id="GO:0005886">
    <property type="term" value="C:plasma membrane"/>
    <property type="evidence" value="ECO:0007669"/>
    <property type="project" value="InterPro"/>
</dbReference>
<dbReference type="PANTHER" id="PTHR11730">
    <property type="entry name" value="AMMONIUM TRANSPORTER"/>
    <property type="match status" value="1"/>
</dbReference>
<evidence type="ECO:0000313" key="8">
    <source>
        <dbReference type="EMBL" id="CAE7938370.1"/>
    </source>
</evidence>
<keyword evidence="9" id="KW-1185">Reference proteome</keyword>
<evidence type="ECO:0000259" key="7">
    <source>
        <dbReference type="Pfam" id="PF00909"/>
    </source>
</evidence>
<proteinExistence type="inferred from homology"/>
<keyword evidence="5 6" id="KW-0472">Membrane</keyword>
<keyword evidence="3 6" id="KW-0812">Transmembrane</keyword>
<comment type="caution">
    <text evidence="8">The sequence shown here is derived from an EMBL/GenBank/DDBJ whole genome shotgun (WGS) entry which is preliminary data.</text>
</comment>
<feature type="transmembrane region" description="Helical" evidence="6">
    <location>
        <begin position="179"/>
        <end position="198"/>
    </location>
</feature>
<dbReference type="OrthoDB" id="447383at2759"/>
<evidence type="ECO:0000256" key="2">
    <source>
        <dbReference type="ARBA" id="ARBA00011036"/>
    </source>
</evidence>
<evidence type="ECO:0000256" key="3">
    <source>
        <dbReference type="ARBA" id="ARBA00022692"/>
    </source>
</evidence>
<dbReference type="Pfam" id="PF00909">
    <property type="entry name" value="Ammonium_transp"/>
    <property type="match status" value="1"/>
</dbReference>
<comment type="similarity">
    <text evidence="2">Belongs to the ammonium transporter (TC 2.A.49) family. Rh subfamily.</text>
</comment>
<dbReference type="GO" id="GO:0008519">
    <property type="term" value="F:ammonium channel activity"/>
    <property type="evidence" value="ECO:0007669"/>
    <property type="project" value="InterPro"/>
</dbReference>
<organism evidence="8 9">
    <name type="scientific">Symbiodinium necroappetens</name>
    <dbReference type="NCBI Taxonomy" id="1628268"/>
    <lineage>
        <taxon>Eukaryota</taxon>
        <taxon>Sar</taxon>
        <taxon>Alveolata</taxon>
        <taxon>Dinophyceae</taxon>
        <taxon>Suessiales</taxon>
        <taxon>Symbiodiniaceae</taxon>
        <taxon>Symbiodinium</taxon>
    </lineage>
</organism>
<accession>A0A813C7Y0</accession>
<feature type="non-terminal residue" evidence="8">
    <location>
        <position position="264"/>
    </location>
</feature>
<dbReference type="AlphaFoldDB" id="A0A813C7Y0"/>
<gene>
    <name evidence="8" type="primary">rhcg</name>
    <name evidence="8" type="ORF">SNEC2469_LOCUS33129</name>
</gene>
<comment type="subcellular location">
    <subcellularLocation>
        <location evidence="1">Membrane</location>
        <topology evidence="1">Multi-pass membrane protein</topology>
    </subcellularLocation>
</comment>
<reference evidence="8" key="1">
    <citation type="submission" date="2021-02" db="EMBL/GenBank/DDBJ databases">
        <authorList>
            <person name="Dougan E. K."/>
            <person name="Rhodes N."/>
            <person name="Thang M."/>
            <person name="Chan C."/>
        </authorList>
    </citation>
    <scope>NUCLEOTIDE SEQUENCE</scope>
</reference>
<dbReference type="PRINTS" id="PR00342">
    <property type="entry name" value="RHESUSRHD"/>
</dbReference>
<dbReference type="InterPro" id="IPR029020">
    <property type="entry name" value="Ammonium/urea_transptr"/>
</dbReference>
<evidence type="ECO:0000256" key="6">
    <source>
        <dbReference type="SAM" id="Phobius"/>
    </source>
</evidence>
<dbReference type="Proteomes" id="UP000601435">
    <property type="component" value="Unassembled WGS sequence"/>
</dbReference>
<dbReference type="GO" id="GO:0097272">
    <property type="term" value="P:ammonium homeostasis"/>
    <property type="evidence" value="ECO:0007669"/>
    <property type="project" value="TreeGrafter"/>
</dbReference>
<evidence type="ECO:0000256" key="5">
    <source>
        <dbReference type="ARBA" id="ARBA00023136"/>
    </source>
</evidence>
<feature type="transmembrane region" description="Helical" evidence="6">
    <location>
        <begin position="243"/>
        <end position="262"/>
    </location>
</feature>
<dbReference type="InterPro" id="IPR002229">
    <property type="entry name" value="RhesusRHD"/>
</dbReference>
<keyword evidence="4 6" id="KW-1133">Transmembrane helix</keyword>
<feature type="domain" description="Ammonium transporter AmtB-like" evidence="7">
    <location>
        <begin position="27"/>
        <end position="262"/>
    </location>
</feature>
<dbReference type="SUPFAM" id="SSF111352">
    <property type="entry name" value="Ammonium transporter"/>
    <property type="match status" value="1"/>
</dbReference>
<dbReference type="InterPro" id="IPR024041">
    <property type="entry name" value="NH4_transpt_AmtB-like_dom"/>
</dbReference>
<feature type="transmembrane region" description="Helical" evidence="6">
    <location>
        <begin position="23"/>
        <end position="40"/>
    </location>
</feature>
<dbReference type="Gene3D" id="1.10.3430.10">
    <property type="entry name" value="Ammonium transporter AmtB like domains"/>
    <property type="match status" value="1"/>
</dbReference>
<name>A0A813C7Y0_9DINO</name>
<evidence type="ECO:0000313" key="9">
    <source>
        <dbReference type="Proteomes" id="UP000601435"/>
    </source>
</evidence>